<keyword evidence="1" id="KW-1133">Transmembrane helix</keyword>
<reference evidence="2 3" key="1">
    <citation type="journal article" date="2016" name="Nat. Commun.">
        <title>Thousands of microbial genomes shed light on interconnected biogeochemical processes in an aquifer system.</title>
        <authorList>
            <person name="Anantharaman K."/>
            <person name="Brown C.T."/>
            <person name="Hug L.A."/>
            <person name="Sharon I."/>
            <person name="Castelle C.J."/>
            <person name="Probst A.J."/>
            <person name="Thomas B.C."/>
            <person name="Singh A."/>
            <person name="Wilkins M.J."/>
            <person name="Karaoz U."/>
            <person name="Brodie E.L."/>
            <person name="Williams K.H."/>
            <person name="Hubbard S.S."/>
            <person name="Banfield J.F."/>
        </authorList>
    </citation>
    <scope>NUCLEOTIDE SEQUENCE [LARGE SCALE GENOMIC DNA]</scope>
</reference>
<keyword evidence="1" id="KW-0472">Membrane</keyword>
<evidence type="ECO:0000313" key="2">
    <source>
        <dbReference type="EMBL" id="OGC84007.1"/>
    </source>
</evidence>
<protein>
    <submittedName>
        <fullName evidence="2">Uncharacterized protein</fullName>
    </submittedName>
</protein>
<proteinExistence type="predicted"/>
<organism evidence="2 3">
    <name type="scientific">Candidatus Adlerbacteria bacterium RIFCSPHIGHO2_02_FULL_52_17</name>
    <dbReference type="NCBI Taxonomy" id="1797240"/>
    <lineage>
        <taxon>Bacteria</taxon>
        <taxon>Candidatus Adleribacteriota</taxon>
    </lineage>
</organism>
<feature type="transmembrane region" description="Helical" evidence="1">
    <location>
        <begin position="12"/>
        <end position="30"/>
    </location>
</feature>
<evidence type="ECO:0000256" key="1">
    <source>
        <dbReference type="SAM" id="Phobius"/>
    </source>
</evidence>
<dbReference type="EMBL" id="MEWU01000004">
    <property type="protein sequence ID" value="OGC84007.1"/>
    <property type="molecule type" value="Genomic_DNA"/>
</dbReference>
<feature type="transmembrane region" description="Helical" evidence="1">
    <location>
        <begin position="73"/>
        <end position="93"/>
    </location>
</feature>
<accession>A0A1F4XQK0</accession>
<gene>
    <name evidence="2" type="ORF">A3D68_00040</name>
</gene>
<dbReference type="Gene3D" id="1.20.1280.290">
    <property type="match status" value="1"/>
</dbReference>
<evidence type="ECO:0000313" key="3">
    <source>
        <dbReference type="Proteomes" id="UP000177564"/>
    </source>
</evidence>
<keyword evidence="1" id="KW-0812">Transmembrane</keyword>
<comment type="caution">
    <text evidence="2">The sequence shown here is derived from an EMBL/GenBank/DDBJ whole genome shotgun (WGS) entry which is preliminary data.</text>
</comment>
<dbReference type="AlphaFoldDB" id="A0A1F4XQK0"/>
<sequence length="98" mass="11350">MTMTREQVAARLCWHSFVWAIGLLNPFMILPQLWQIWSTWDVAAISLPFLYVLFFLQATFSLHCFFTRDKMLMWSNGGAAASTLLVILSVIYFKQALL</sequence>
<dbReference type="Proteomes" id="UP000177564">
    <property type="component" value="Unassembled WGS sequence"/>
</dbReference>
<name>A0A1F4XQK0_9BACT</name>
<feature type="transmembrane region" description="Helical" evidence="1">
    <location>
        <begin position="42"/>
        <end position="66"/>
    </location>
</feature>